<comment type="caution">
    <text evidence="2">The sequence shown here is derived from an EMBL/GenBank/DDBJ whole genome shotgun (WGS) entry which is preliminary data.</text>
</comment>
<evidence type="ECO:0000313" key="3">
    <source>
        <dbReference type="Proteomes" id="UP000605148"/>
    </source>
</evidence>
<feature type="compositionally biased region" description="Pro residues" evidence="1">
    <location>
        <begin position="100"/>
        <end position="121"/>
    </location>
</feature>
<reference evidence="2" key="1">
    <citation type="journal article" date="2014" name="Int. J. Syst. Evol. Microbiol.">
        <title>Complete genome sequence of Corynebacterium casei LMG S-19264T (=DSM 44701T), isolated from a smear-ripened cheese.</title>
        <authorList>
            <consortium name="US DOE Joint Genome Institute (JGI-PGF)"/>
            <person name="Walter F."/>
            <person name="Albersmeier A."/>
            <person name="Kalinowski J."/>
            <person name="Ruckert C."/>
        </authorList>
    </citation>
    <scope>NUCLEOTIDE SEQUENCE</scope>
    <source>
        <strain evidence="2">CGMCC 1.12426</strain>
    </source>
</reference>
<keyword evidence="3" id="KW-1185">Reference proteome</keyword>
<dbReference type="EMBL" id="BMFA01000001">
    <property type="protein sequence ID" value="GGB32961.1"/>
    <property type="molecule type" value="Genomic_DNA"/>
</dbReference>
<organism evidence="2 3">
    <name type="scientific">Roseibium aquae</name>
    <dbReference type="NCBI Taxonomy" id="1323746"/>
    <lineage>
        <taxon>Bacteria</taxon>
        <taxon>Pseudomonadati</taxon>
        <taxon>Pseudomonadota</taxon>
        <taxon>Alphaproteobacteria</taxon>
        <taxon>Hyphomicrobiales</taxon>
        <taxon>Stappiaceae</taxon>
        <taxon>Roseibium</taxon>
    </lineage>
</organism>
<gene>
    <name evidence="2" type="ORF">GCM10011316_01310</name>
</gene>
<proteinExistence type="predicted"/>
<feature type="region of interest" description="Disordered" evidence="1">
    <location>
        <begin position="29"/>
        <end position="140"/>
    </location>
</feature>
<evidence type="ECO:0000256" key="1">
    <source>
        <dbReference type="SAM" id="MobiDB-lite"/>
    </source>
</evidence>
<dbReference type="Proteomes" id="UP000605148">
    <property type="component" value="Unassembled WGS sequence"/>
</dbReference>
<feature type="compositionally biased region" description="Polar residues" evidence="1">
    <location>
        <begin position="82"/>
        <end position="95"/>
    </location>
</feature>
<evidence type="ECO:0000313" key="2">
    <source>
        <dbReference type="EMBL" id="GGB32961.1"/>
    </source>
</evidence>
<name>A0A916T5Q0_9HYPH</name>
<reference evidence="2" key="2">
    <citation type="submission" date="2020-09" db="EMBL/GenBank/DDBJ databases">
        <authorList>
            <person name="Sun Q."/>
            <person name="Zhou Y."/>
        </authorList>
    </citation>
    <scope>NUCLEOTIDE SEQUENCE</scope>
    <source>
        <strain evidence="2">CGMCC 1.12426</strain>
    </source>
</reference>
<dbReference type="AlphaFoldDB" id="A0A916T5Q0"/>
<accession>A0A916T5Q0</accession>
<sequence length="339" mass="35279">MLLIAVLILILASIGGVIYSQRDLIASLTGPSQPAEPEGQASVPVDDVSDAPGEEANGAPQKNTARLLDGNGEPPVAPDARSVTTTLITPGQTETRLIEPDPPVSPIDVPATPPVETPPPAGDDGSLDAATPNDPASAEGQQFAAVAPETATAPGPDTPSAQRSILYEEGAEASGAGTASQGAVVWRLEDETALDGQKQVVLVADVEIPERNVRVNLRIKPNDDNSLPASHLVEIKYELPKEFASGTVVNVPGLVMKPTEEARGDALLGASVKVSEGYFWIALSSLSSEQERNLGLLRERGWIDIPMLYTNGKRGILTLEKGATGSDAVERAIAAWAAG</sequence>
<protein>
    <submittedName>
        <fullName evidence="2">Uncharacterized protein</fullName>
    </submittedName>
</protein>